<proteinExistence type="predicted"/>
<keyword evidence="2" id="KW-0808">Transferase</keyword>
<evidence type="ECO:0000313" key="2">
    <source>
        <dbReference type="EMBL" id="RZT97822.1"/>
    </source>
</evidence>
<sequence>MEVTLREITADTVDAVIALAVGPDQQGFVASNAVSLAQALFSEEAWYRAIHADEELVGFVMLDDETLRKSPPAEPDIGLWRLMIDARHQRRGIGREVIRLIVRHVASKPGVRTLYTSYVPGPGGPEPFYLSLGFVPTGEIDEGEVVVEYPRSSISA</sequence>
<dbReference type="Gene3D" id="3.40.630.30">
    <property type="match status" value="1"/>
</dbReference>
<dbReference type="InterPro" id="IPR016181">
    <property type="entry name" value="Acyl_CoA_acyltransferase"/>
</dbReference>
<dbReference type="CDD" id="cd04301">
    <property type="entry name" value="NAT_SF"/>
    <property type="match status" value="1"/>
</dbReference>
<reference evidence="2 3" key="1">
    <citation type="submission" date="2019-02" db="EMBL/GenBank/DDBJ databases">
        <title>Genomic Encyclopedia of Type Strains, Phase IV (KMG-IV): sequencing the most valuable type-strain genomes for metagenomic binning, comparative biology and taxonomic classification.</title>
        <authorList>
            <person name="Goeker M."/>
        </authorList>
    </citation>
    <scope>NUCLEOTIDE SEQUENCE [LARGE SCALE GENOMIC DNA]</scope>
    <source>
        <strain evidence="2 3">DSM 19570</strain>
    </source>
</reference>
<dbReference type="Pfam" id="PF13508">
    <property type="entry name" value="Acetyltransf_7"/>
    <property type="match status" value="1"/>
</dbReference>
<dbReference type="InterPro" id="IPR000182">
    <property type="entry name" value="GNAT_dom"/>
</dbReference>
<dbReference type="EMBL" id="SHKP01000006">
    <property type="protein sequence ID" value="RZT97822.1"/>
    <property type="molecule type" value="Genomic_DNA"/>
</dbReference>
<dbReference type="OrthoDB" id="9799092at2"/>
<gene>
    <name evidence="2" type="ORF">EV670_2222</name>
</gene>
<protein>
    <submittedName>
        <fullName evidence="2">Diamine N-acetyltransferase</fullName>
    </submittedName>
</protein>
<feature type="domain" description="N-acetyltransferase" evidence="1">
    <location>
        <begin position="3"/>
        <end position="152"/>
    </location>
</feature>
<comment type="caution">
    <text evidence="2">The sequence shown here is derived from an EMBL/GenBank/DDBJ whole genome shotgun (WGS) entry which is preliminary data.</text>
</comment>
<dbReference type="Proteomes" id="UP000293671">
    <property type="component" value="Unassembled WGS sequence"/>
</dbReference>
<dbReference type="GO" id="GO:0016747">
    <property type="term" value="F:acyltransferase activity, transferring groups other than amino-acyl groups"/>
    <property type="evidence" value="ECO:0007669"/>
    <property type="project" value="InterPro"/>
</dbReference>
<dbReference type="RefSeq" id="WP_130432020.1">
    <property type="nucleotide sequence ID" value="NZ_SHKP01000006.1"/>
</dbReference>
<dbReference type="AlphaFoldDB" id="A0A4Q7VND2"/>
<keyword evidence="3" id="KW-1185">Reference proteome</keyword>
<accession>A0A4Q7VND2</accession>
<organism evidence="2 3">
    <name type="scientific">Rivibacter subsaxonicus</name>
    <dbReference type="NCBI Taxonomy" id="457575"/>
    <lineage>
        <taxon>Bacteria</taxon>
        <taxon>Pseudomonadati</taxon>
        <taxon>Pseudomonadota</taxon>
        <taxon>Betaproteobacteria</taxon>
        <taxon>Burkholderiales</taxon>
        <taxon>Rivibacter</taxon>
    </lineage>
</organism>
<evidence type="ECO:0000313" key="3">
    <source>
        <dbReference type="Proteomes" id="UP000293671"/>
    </source>
</evidence>
<dbReference type="SUPFAM" id="SSF55729">
    <property type="entry name" value="Acyl-CoA N-acyltransferases (Nat)"/>
    <property type="match status" value="1"/>
</dbReference>
<evidence type="ECO:0000259" key="1">
    <source>
        <dbReference type="PROSITE" id="PS51186"/>
    </source>
</evidence>
<dbReference type="PROSITE" id="PS51186">
    <property type="entry name" value="GNAT"/>
    <property type="match status" value="1"/>
</dbReference>
<name>A0A4Q7VND2_9BURK</name>